<evidence type="ECO:0000313" key="2">
    <source>
        <dbReference type="EMBL" id="SNQ28545.1"/>
    </source>
</evidence>
<dbReference type="EMBL" id="FZLN01000001">
    <property type="protein sequence ID" value="SNQ28545.1"/>
    <property type="molecule type" value="Genomic_DNA"/>
</dbReference>
<proteinExistence type="predicted"/>
<evidence type="ECO:0000313" key="3">
    <source>
        <dbReference type="Proteomes" id="UP000243463"/>
    </source>
</evidence>
<dbReference type="OrthoDB" id="6656286at2"/>
<dbReference type="PROSITE" id="PS51257">
    <property type="entry name" value="PROKAR_LIPOPROTEIN"/>
    <property type="match status" value="1"/>
</dbReference>
<evidence type="ECO:0008006" key="4">
    <source>
        <dbReference type="Google" id="ProtNLM"/>
    </source>
</evidence>
<accession>A0A217EDG0</accession>
<dbReference type="InterPro" id="IPR011990">
    <property type="entry name" value="TPR-like_helical_dom_sf"/>
</dbReference>
<feature type="signal peptide" evidence="1">
    <location>
        <begin position="1"/>
        <end position="18"/>
    </location>
</feature>
<protein>
    <recommendedName>
        <fullName evidence="4">Tetratricopeptide repeat-containing protein</fullName>
    </recommendedName>
</protein>
<evidence type="ECO:0000256" key="1">
    <source>
        <dbReference type="SAM" id="SignalP"/>
    </source>
</evidence>
<gene>
    <name evidence="2" type="ORF">SAMN05444584_0469</name>
</gene>
<keyword evidence="1" id="KW-0732">Signal</keyword>
<sequence>MRLKTIALTTLMASLLSACNSITPQQKSTPTVSENIIQEPIIFKEPGLPAPFYVLNESDYDQPSDFEVNLKKAAAQPVTKMIVTDPQDPTKQTTFDINRIIVPTIDSKGKDVKYLPLAGPNQLDVTAIDDFIQLVEGQARHYPPKFSSKNVRKGFENKLRQTSQFLDPYADKDNASYDVLIRAFKTSIMARNLDLGSQYTSKALKYGQRLLKLNPNDPIVNFWFGFNLSEGGGQREAIVYLDKAIKAGVQEAYLSAANNYLYLEQNRNAITTLRNYKVKYPEEAAVADRLIKEIQTQGRTNVWETLTGSGKTAKN</sequence>
<dbReference type="SUPFAM" id="SSF48452">
    <property type="entry name" value="TPR-like"/>
    <property type="match status" value="1"/>
</dbReference>
<keyword evidence="3" id="KW-1185">Reference proteome</keyword>
<organism evidence="2 3">
    <name type="scientific">Acinetobacter apis</name>
    <dbReference type="NCBI Taxonomy" id="1229165"/>
    <lineage>
        <taxon>Bacteria</taxon>
        <taxon>Pseudomonadati</taxon>
        <taxon>Pseudomonadota</taxon>
        <taxon>Gammaproteobacteria</taxon>
        <taxon>Moraxellales</taxon>
        <taxon>Moraxellaceae</taxon>
        <taxon>Acinetobacter</taxon>
    </lineage>
</organism>
<dbReference type="Proteomes" id="UP000243463">
    <property type="component" value="Unassembled WGS sequence"/>
</dbReference>
<dbReference type="RefSeq" id="WP_088822588.1">
    <property type="nucleotide sequence ID" value="NZ_FZLN01000001.1"/>
</dbReference>
<feature type="chain" id="PRO_5012736164" description="Tetratricopeptide repeat-containing protein" evidence="1">
    <location>
        <begin position="19"/>
        <end position="315"/>
    </location>
</feature>
<dbReference type="Gene3D" id="1.25.40.10">
    <property type="entry name" value="Tetratricopeptide repeat domain"/>
    <property type="match status" value="1"/>
</dbReference>
<dbReference type="NCBIfam" id="NF046096">
    <property type="entry name" value="ABUW_2363_fam_LP"/>
    <property type="match status" value="1"/>
</dbReference>
<reference evidence="3" key="1">
    <citation type="submission" date="2017-06" db="EMBL/GenBank/DDBJ databases">
        <authorList>
            <person name="Varghese N."/>
            <person name="Submissions S."/>
        </authorList>
    </citation>
    <scope>NUCLEOTIDE SEQUENCE [LARGE SCALE GENOMIC DNA]</scope>
    <source>
        <strain evidence="3">ANC 5114</strain>
    </source>
</reference>
<name>A0A217EDG0_9GAMM</name>
<dbReference type="AlphaFoldDB" id="A0A217EDG0"/>